<feature type="transmembrane region" description="Helical" evidence="2">
    <location>
        <begin position="309"/>
        <end position="327"/>
    </location>
</feature>
<feature type="transmembrane region" description="Helical" evidence="2">
    <location>
        <begin position="245"/>
        <end position="267"/>
    </location>
</feature>
<feature type="domain" description="MHYT" evidence="3">
    <location>
        <begin position="255"/>
        <end position="301"/>
    </location>
</feature>
<organism evidence="4 5">
    <name type="scientific">Rhizoclosmatium globosum</name>
    <dbReference type="NCBI Taxonomy" id="329046"/>
    <lineage>
        <taxon>Eukaryota</taxon>
        <taxon>Fungi</taxon>
        <taxon>Fungi incertae sedis</taxon>
        <taxon>Chytridiomycota</taxon>
        <taxon>Chytridiomycota incertae sedis</taxon>
        <taxon>Chytridiomycetes</taxon>
        <taxon>Chytridiales</taxon>
        <taxon>Chytriomycetaceae</taxon>
        <taxon>Rhizoclosmatium</taxon>
    </lineage>
</organism>
<feature type="region of interest" description="Disordered" evidence="1">
    <location>
        <begin position="148"/>
        <end position="178"/>
    </location>
</feature>
<keyword evidence="2" id="KW-1133">Transmembrane helix</keyword>
<dbReference type="AlphaFoldDB" id="A0A1Y2CIU2"/>
<keyword evidence="5" id="KW-1185">Reference proteome</keyword>
<feature type="compositionally biased region" description="Polar residues" evidence="1">
    <location>
        <begin position="166"/>
        <end position="178"/>
    </location>
</feature>
<reference evidence="4 5" key="1">
    <citation type="submission" date="2016-07" db="EMBL/GenBank/DDBJ databases">
        <title>Pervasive Adenine N6-methylation of Active Genes in Fungi.</title>
        <authorList>
            <consortium name="DOE Joint Genome Institute"/>
            <person name="Mondo S.J."/>
            <person name="Dannebaum R.O."/>
            <person name="Kuo R.C."/>
            <person name="Labutti K."/>
            <person name="Haridas S."/>
            <person name="Kuo A."/>
            <person name="Salamov A."/>
            <person name="Ahrendt S.R."/>
            <person name="Lipzen A."/>
            <person name="Sullivan W."/>
            <person name="Andreopoulos W.B."/>
            <person name="Clum A."/>
            <person name="Lindquist E."/>
            <person name="Daum C."/>
            <person name="Ramamoorthy G.K."/>
            <person name="Gryganskyi A."/>
            <person name="Culley D."/>
            <person name="Magnuson J.K."/>
            <person name="James T.Y."/>
            <person name="O'Malley M.A."/>
            <person name="Stajich J.E."/>
            <person name="Spatafora J.W."/>
            <person name="Visel A."/>
            <person name="Grigoriev I.V."/>
        </authorList>
    </citation>
    <scope>NUCLEOTIDE SEQUENCE [LARGE SCALE GENOMIC DNA]</scope>
    <source>
        <strain evidence="4 5">JEL800</strain>
    </source>
</reference>
<proteinExistence type="predicted"/>
<keyword evidence="2" id="KW-0472">Membrane</keyword>
<dbReference type="InterPro" id="IPR005330">
    <property type="entry name" value="MHYT_dom"/>
</dbReference>
<sequence>MFLESGRTAFSACVCAVVVLWAFYYASHDEHWNDIVEERMILAERIYARRERLANPELYKRKEASPRPSIWKGWSGTREGSVSAGNSKKSKRLGNIIERISVEEKVDEEKVAMSSGEVHKSMQSFAKGSGDAVVEIPHRERHESNTPLIAKSSPIPSREDKFGGSRASSLSMTSVTAPTTRLTPEKTVNSGKTANAAAYIDTADMKSVMKGLRQSVTARSGNNTFLHERKLELKIMILFDRPLRIVLSGVAIAISVLAMHHIGISSIQMEATYEFNAPLVLLSAIVALVASITGMFIIFRVLPYYPYDILKVIAAFLISFAVNGMHYCGMGALTYKYAPNPTFNPSGLIDGSLLADNVMYIEVQLYCLMKQVAKVLTIIIDSAENCQ</sequence>
<evidence type="ECO:0000256" key="2">
    <source>
        <dbReference type="SAM" id="Phobius"/>
    </source>
</evidence>
<evidence type="ECO:0000313" key="4">
    <source>
        <dbReference type="EMBL" id="ORY46866.1"/>
    </source>
</evidence>
<evidence type="ECO:0000259" key="3">
    <source>
        <dbReference type="Pfam" id="PF03707"/>
    </source>
</evidence>
<dbReference type="EMBL" id="MCGO01000015">
    <property type="protein sequence ID" value="ORY46866.1"/>
    <property type="molecule type" value="Genomic_DNA"/>
</dbReference>
<dbReference type="PANTHER" id="PTHR35152">
    <property type="entry name" value="DOMAIN SIGNALLING PROTEIN, PUTATIVE (AFU_ORTHOLOGUE AFUA_5G11310)-RELATED"/>
    <property type="match status" value="1"/>
</dbReference>
<comment type="caution">
    <text evidence="4">The sequence shown here is derived from an EMBL/GenBank/DDBJ whole genome shotgun (WGS) entry which is preliminary data.</text>
</comment>
<dbReference type="OrthoDB" id="2152597at2759"/>
<protein>
    <recommendedName>
        <fullName evidence="3">MHYT domain-containing protein</fullName>
    </recommendedName>
</protein>
<name>A0A1Y2CIU2_9FUNG</name>
<dbReference type="Pfam" id="PF03707">
    <property type="entry name" value="MHYT"/>
    <property type="match status" value="1"/>
</dbReference>
<dbReference type="Proteomes" id="UP000193642">
    <property type="component" value="Unassembled WGS sequence"/>
</dbReference>
<accession>A0A1Y2CIU2</accession>
<gene>
    <name evidence="4" type="ORF">BCR33DRAFT_736380</name>
</gene>
<feature type="transmembrane region" description="Helical" evidence="2">
    <location>
        <begin position="279"/>
        <end position="302"/>
    </location>
</feature>
<dbReference type="PANTHER" id="PTHR35152:SF1">
    <property type="entry name" value="DOMAIN SIGNALLING PROTEIN, PUTATIVE (AFU_ORTHOLOGUE AFUA_5G11310)-RELATED"/>
    <property type="match status" value="1"/>
</dbReference>
<evidence type="ECO:0000256" key="1">
    <source>
        <dbReference type="SAM" id="MobiDB-lite"/>
    </source>
</evidence>
<evidence type="ECO:0000313" key="5">
    <source>
        <dbReference type="Proteomes" id="UP000193642"/>
    </source>
</evidence>
<keyword evidence="2" id="KW-0812">Transmembrane</keyword>